<dbReference type="SUPFAM" id="SSF55729">
    <property type="entry name" value="Acyl-CoA N-acyltransferases (Nat)"/>
    <property type="match status" value="1"/>
</dbReference>
<keyword evidence="2" id="KW-0808">Transferase</keyword>
<feature type="domain" description="N-acetyltransferase" evidence="1">
    <location>
        <begin position="3"/>
        <end position="172"/>
    </location>
</feature>
<evidence type="ECO:0000313" key="3">
    <source>
        <dbReference type="Proteomes" id="UP000293519"/>
    </source>
</evidence>
<evidence type="ECO:0000313" key="2">
    <source>
        <dbReference type="EMBL" id="RZS56432.1"/>
    </source>
</evidence>
<dbReference type="Pfam" id="PF00583">
    <property type="entry name" value="Acetyltransf_1"/>
    <property type="match status" value="1"/>
</dbReference>
<comment type="caution">
    <text evidence="2">The sequence shown here is derived from an EMBL/GenBank/DDBJ whole genome shotgun (WGS) entry which is preliminary data.</text>
</comment>
<name>A0A4Q7LQJ1_9MICO</name>
<organism evidence="2 3">
    <name type="scientific">Microcella putealis</name>
    <dbReference type="NCBI Taxonomy" id="337005"/>
    <lineage>
        <taxon>Bacteria</taxon>
        <taxon>Bacillati</taxon>
        <taxon>Actinomycetota</taxon>
        <taxon>Actinomycetes</taxon>
        <taxon>Micrococcales</taxon>
        <taxon>Microbacteriaceae</taxon>
        <taxon>Microcella</taxon>
    </lineage>
</organism>
<dbReference type="InterPro" id="IPR000182">
    <property type="entry name" value="GNAT_dom"/>
</dbReference>
<dbReference type="GO" id="GO:0016747">
    <property type="term" value="F:acyltransferase activity, transferring groups other than amino-acyl groups"/>
    <property type="evidence" value="ECO:0007669"/>
    <property type="project" value="InterPro"/>
</dbReference>
<keyword evidence="2" id="KW-0012">Acyltransferase</keyword>
<proteinExistence type="predicted"/>
<dbReference type="PROSITE" id="PS51186">
    <property type="entry name" value="GNAT"/>
    <property type="match status" value="1"/>
</dbReference>
<accession>A0A4Q7LQJ1</accession>
<sequence length="172" mass="18435">MPPLIRFATAADIDALAELHIGCFAEVYAGVLSERFLAANTVETARAEWASYLSAGDAASTVPGSVVLLAEDRDPSTGATTLVGLARSAPTVDPEAPRDTKLDSLYTRRSTWGTGLGSRLLDGVLGDTPAYLWIVTSNARAARFYEKHGFALDGFGRPYEPWDGAHCSRMVR</sequence>
<dbReference type="OrthoDB" id="5243635at2"/>
<dbReference type="RefSeq" id="WP_157985540.1">
    <property type="nucleotide sequence ID" value="NZ_SGWW01000003.1"/>
</dbReference>
<dbReference type="Proteomes" id="UP000293519">
    <property type="component" value="Unassembled WGS sequence"/>
</dbReference>
<dbReference type="EMBL" id="SGWW01000003">
    <property type="protein sequence ID" value="RZS56432.1"/>
    <property type="molecule type" value="Genomic_DNA"/>
</dbReference>
<dbReference type="Gene3D" id="3.40.630.30">
    <property type="match status" value="1"/>
</dbReference>
<dbReference type="InterPro" id="IPR016181">
    <property type="entry name" value="Acyl_CoA_acyltransferase"/>
</dbReference>
<keyword evidence="3" id="KW-1185">Reference proteome</keyword>
<evidence type="ECO:0000259" key="1">
    <source>
        <dbReference type="PROSITE" id="PS51186"/>
    </source>
</evidence>
<gene>
    <name evidence="2" type="ORF">EV141_1896</name>
</gene>
<reference evidence="2 3" key="1">
    <citation type="journal article" date="2015" name="Stand. Genomic Sci.">
        <title>Genomic Encyclopedia of Bacterial and Archaeal Type Strains, Phase III: the genomes of soil and plant-associated and newly described type strains.</title>
        <authorList>
            <person name="Whitman W.B."/>
            <person name="Woyke T."/>
            <person name="Klenk H.P."/>
            <person name="Zhou Y."/>
            <person name="Lilburn T.G."/>
            <person name="Beck B.J."/>
            <person name="De Vos P."/>
            <person name="Vandamme P."/>
            <person name="Eisen J.A."/>
            <person name="Garrity G."/>
            <person name="Hugenholtz P."/>
            <person name="Kyrpides N.C."/>
        </authorList>
    </citation>
    <scope>NUCLEOTIDE SEQUENCE [LARGE SCALE GENOMIC DNA]</scope>
    <source>
        <strain evidence="2 3">CV2</strain>
    </source>
</reference>
<dbReference type="AlphaFoldDB" id="A0A4Q7LQJ1"/>
<protein>
    <submittedName>
        <fullName evidence="2">L-amino acid N-acyltransferase YncA</fullName>
    </submittedName>
</protein>